<dbReference type="EMBL" id="JAACJO010000010">
    <property type="protein sequence ID" value="KAF5353207.1"/>
    <property type="molecule type" value="Genomic_DNA"/>
</dbReference>
<dbReference type="InterPro" id="IPR020828">
    <property type="entry name" value="GlycerAld_3-P_DH_NAD(P)-bd"/>
</dbReference>
<evidence type="ECO:0000256" key="6">
    <source>
        <dbReference type="ARBA" id="ARBA00022490"/>
    </source>
</evidence>
<accession>A0A8H5D3Z1</accession>
<dbReference type="Pfam" id="PF02800">
    <property type="entry name" value="Gp_dh_C"/>
    <property type="match status" value="1"/>
</dbReference>
<feature type="binding site" evidence="11">
    <location>
        <begin position="226"/>
        <end position="227"/>
    </location>
    <ligand>
        <name>D-glyceraldehyde 3-phosphate</name>
        <dbReference type="ChEBI" id="CHEBI:59776"/>
    </ligand>
</feature>
<organism evidence="16 17">
    <name type="scientific">Leucocoprinus leucothites</name>
    <dbReference type="NCBI Taxonomy" id="201217"/>
    <lineage>
        <taxon>Eukaryota</taxon>
        <taxon>Fungi</taxon>
        <taxon>Dikarya</taxon>
        <taxon>Basidiomycota</taxon>
        <taxon>Agaricomycotina</taxon>
        <taxon>Agaricomycetes</taxon>
        <taxon>Agaricomycetidae</taxon>
        <taxon>Agaricales</taxon>
        <taxon>Agaricineae</taxon>
        <taxon>Agaricaceae</taxon>
        <taxon>Leucocoprinus</taxon>
    </lineage>
</organism>
<feature type="active site" description="Nucleophile" evidence="10">
    <location>
        <position position="167"/>
    </location>
</feature>
<dbReference type="Pfam" id="PF00044">
    <property type="entry name" value="Gp_dh_N"/>
    <property type="match status" value="1"/>
</dbReference>
<dbReference type="PRINTS" id="PR00078">
    <property type="entry name" value="G3PDHDRGNASE"/>
</dbReference>
<evidence type="ECO:0000313" key="16">
    <source>
        <dbReference type="EMBL" id="KAF5353207.1"/>
    </source>
</evidence>
<dbReference type="SUPFAM" id="SSF55347">
    <property type="entry name" value="Glyceraldehyde-3-phosphate dehydrogenase-like, C-terminal domain"/>
    <property type="match status" value="1"/>
</dbReference>
<dbReference type="InterPro" id="IPR036291">
    <property type="entry name" value="NAD(P)-bd_dom_sf"/>
</dbReference>
<comment type="subunit">
    <text evidence="4">Homotetramer.</text>
</comment>
<dbReference type="InterPro" id="IPR020829">
    <property type="entry name" value="GlycerAld_3-P_DH_cat"/>
</dbReference>
<dbReference type="SUPFAM" id="SSF51735">
    <property type="entry name" value="NAD(P)-binding Rossmann-fold domains"/>
    <property type="match status" value="1"/>
</dbReference>
<dbReference type="FunFam" id="3.30.360.10:FF:000001">
    <property type="entry name" value="Glyceraldehyde-3-phosphate dehydrogenase"/>
    <property type="match status" value="1"/>
</dbReference>
<evidence type="ECO:0000256" key="9">
    <source>
        <dbReference type="ARBA" id="ARBA00023152"/>
    </source>
</evidence>
<keyword evidence="17" id="KW-1185">Reference proteome</keyword>
<keyword evidence="9" id="KW-0324">Glycolysis</keyword>
<feature type="binding site" evidence="11">
    <location>
        <position position="258"/>
    </location>
    <ligand>
        <name>D-glyceraldehyde 3-phosphate</name>
        <dbReference type="ChEBI" id="CHEBI:59776"/>
    </ligand>
</feature>
<feature type="binding site" evidence="12">
    <location>
        <position position="341"/>
    </location>
    <ligand>
        <name>NAD(+)</name>
        <dbReference type="ChEBI" id="CHEBI:57540"/>
    </ligand>
</feature>
<keyword evidence="8 12" id="KW-0520">NAD</keyword>
<dbReference type="EC" id="1.2.1.12" evidence="5"/>
<dbReference type="CDD" id="cd18126">
    <property type="entry name" value="GAPDH_I_C"/>
    <property type="match status" value="1"/>
</dbReference>
<evidence type="ECO:0000313" key="17">
    <source>
        <dbReference type="Proteomes" id="UP000559027"/>
    </source>
</evidence>
<sequence>MGFIENVKGRIGRLVLRNALEMEDLNVVAINEYVFPAEFSLRYGNDGLLGIKSSYMFRFDSVHGQFKGEQCHGDKDKKTLTVDKKVLKVFGEKDPANIDWGAVGAEYIIESTGVFTKLETAGAHLKKGHVKKVIITAPSSNAPMYVCGVNLDDQYKSEHGVISNASCTTNCLAPLAKIINDKFGIIEGLMTTIHSTTATQKTVDGPSNKDWRGGRAVSNNIIPSSTGAAKAVAQVIPDLMTTDQKGQKVPKLTGLAFRVPTLDVSVVDLVVRLKTGVEDIKEINAVIQEAAKSNYKGIVDYSDEDVVSSDFIGNNFSCVYDAKASIRLNDNFVKLIAWYDNEWGYSRRVCDLVAFVAKKDKGFEK</sequence>
<dbReference type="Proteomes" id="UP000559027">
    <property type="component" value="Unassembled WGS sequence"/>
</dbReference>
<dbReference type="PANTHER" id="PTHR10836">
    <property type="entry name" value="GLYCERALDEHYDE 3-PHOSPHATE DEHYDROGENASE"/>
    <property type="match status" value="1"/>
</dbReference>
<gene>
    <name evidence="16" type="ORF">D9756_007852</name>
</gene>
<evidence type="ECO:0000259" key="15">
    <source>
        <dbReference type="SMART" id="SM00846"/>
    </source>
</evidence>
<dbReference type="GO" id="GO:0051287">
    <property type="term" value="F:NAD binding"/>
    <property type="evidence" value="ECO:0007669"/>
    <property type="project" value="InterPro"/>
</dbReference>
<reference evidence="16 17" key="1">
    <citation type="journal article" date="2020" name="ISME J.">
        <title>Uncovering the hidden diversity of litter-decomposition mechanisms in mushroom-forming fungi.</title>
        <authorList>
            <person name="Floudas D."/>
            <person name="Bentzer J."/>
            <person name="Ahren D."/>
            <person name="Johansson T."/>
            <person name="Persson P."/>
            <person name="Tunlid A."/>
        </authorList>
    </citation>
    <scope>NUCLEOTIDE SEQUENCE [LARGE SCALE GENOMIC DNA]</scope>
    <source>
        <strain evidence="16 17">CBS 146.42</strain>
    </source>
</reference>
<dbReference type="GO" id="GO:0005829">
    <property type="term" value="C:cytosol"/>
    <property type="evidence" value="ECO:0007669"/>
    <property type="project" value="TreeGrafter"/>
</dbReference>
<dbReference type="InterPro" id="IPR020830">
    <property type="entry name" value="GlycerAld_3-P_DH_AS"/>
</dbReference>
<evidence type="ECO:0000256" key="13">
    <source>
        <dbReference type="PIRSR" id="PIRSR000149-4"/>
    </source>
</evidence>
<feature type="binding site" evidence="11">
    <location>
        <position position="197"/>
    </location>
    <ligand>
        <name>D-glyceraldehyde 3-phosphate</name>
        <dbReference type="ChEBI" id="CHEBI:59776"/>
    </ligand>
</feature>
<name>A0A8H5D3Z1_9AGAR</name>
<dbReference type="Gene3D" id="3.40.50.720">
    <property type="entry name" value="NAD(P)-binding Rossmann-like Domain"/>
    <property type="match status" value="1"/>
</dbReference>
<evidence type="ECO:0000256" key="14">
    <source>
        <dbReference type="RuleBase" id="RU000397"/>
    </source>
</evidence>
<evidence type="ECO:0000256" key="2">
    <source>
        <dbReference type="ARBA" id="ARBA00004869"/>
    </source>
</evidence>
<dbReference type="PROSITE" id="PS00071">
    <property type="entry name" value="GAPDH"/>
    <property type="match status" value="1"/>
</dbReference>
<feature type="site" description="Activates thiol group during catalysis" evidence="13">
    <location>
        <position position="194"/>
    </location>
</feature>
<comment type="subcellular location">
    <subcellularLocation>
        <location evidence="1">Cytoplasm</location>
    </subcellularLocation>
</comment>
<evidence type="ECO:0000256" key="5">
    <source>
        <dbReference type="ARBA" id="ARBA00013119"/>
    </source>
</evidence>
<proteinExistence type="inferred from homology"/>
<comment type="similarity">
    <text evidence="3 14">Belongs to the glyceraldehyde-3-phosphate dehydrogenase family.</text>
</comment>
<evidence type="ECO:0000256" key="4">
    <source>
        <dbReference type="ARBA" id="ARBA00011881"/>
    </source>
</evidence>
<evidence type="ECO:0000256" key="10">
    <source>
        <dbReference type="PIRSR" id="PIRSR000149-1"/>
    </source>
</evidence>
<protein>
    <recommendedName>
        <fullName evidence="5">glyceraldehyde-3-phosphate dehydrogenase (phosphorylating)</fullName>
        <ecNumber evidence="5">1.2.1.12</ecNumber>
    </recommendedName>
</protein>
<dbReference type="GO" id="GO:0006096">
    <property type="term" value="P:glycolytic process"/>
    <property type="evidence" value="ECO:0007669"/>
    <property type="project" value="UniProtKB-UniPathway"/>
</dbReference>
<dbReference type="SMART" id="SM00846">
    <property type="entry name" value="Gp_dh_N"/>
    <property type="match status" value="1"/>
</dbReference>
<feature type="binding site" evidence="12">
    <location>
        <begin position="10"/>
        <end position="11"/>
    </location>
    <ligand>
        <name>NAD(+)</name>
        <dbReference type="ChEBI" id="CHEBI:57540"/>
    </ligand>
</feature>
<dbReference type="PANTHER" id="PTHR10836:SF76">
    <property type="entry name" value="GLYCERALDEHYDE-3-PHOSPHATE DEHYDROGENASE-RELATED"/>
    <property type="match status" value="1"/>
</dbReference>
<dbReference type="InterPro" id="IPR020831">
    <property type="entry name" value="GlycerAld/Erythrose_P_DH"/>
</dbReference>
<dbReference type="OrthoDB" id="1152826at2759"/>
<feature type="binding site" evidence="11">
    <location>
        <begin position="166"/>
        <end position="168"/>
    </location>
    <ligand>
        <name>D-glyceraldehyde 3-phosphate</name>
        <dbReference type="ChEBI" id="CHEBI:59776"/>
    </ligand>
</feature>
<dbReference type="UniPathway" id="UPA00109">
    <property type="reaction ID" value="UER00184"/>
</dbReference>
<evidence type="ECO:0000256" key="12">
    <source>
        <dbReference type="PIRSR" id="PIRSR000149-3"/>
    </source>
</evidence>
<evidence type="ECO:0000256" key="8">
    <source>
        <dbReference type="ARBA" id="ARBA00023027"/>
    </source>
</evidence>
<dbReference type="PIRSF" id="PIRSF000149">
    <property type="entry name" value="GAP_DH"/>
    <property type="match status" value="1"/>
</dbReference>
<evidence type="ECO:0000256" key="11">
    <source>
        <dbReference type="PIRSR" id="PIRSR000149-2"/>
    </source>
</evidence>
<comment type="caution">
    <text evidence="16">The sequence shown here is derived from an EMBL/GenBank/DDBJ whole genome shotgun (WGS) entry which is preliminary data.</text>
</comment>
<dbReference type="GO" id="GO:0004365">
    <property type="term" value="F:glyceraldehyde-3-phosphate dehydrogenase (NAD+) (phosphorylating) activity"/>
    <property type="evidence" value="ECO:0007669"/>
    <property type="project" value="UniProtKB-EC"/>
</dbReference>
<dbReference type="CDD" id="cd05214">
    <property type="entry name" value="GAPDH_I_N"/>
    <property type="match status" value="1"/>
</dbReference>
<keyword evidence="7" id="KW-0560">Oxidoreductase</keyword>
<feature type="domain" description="Glyceraldehyde 3-phosphate dehydrogenase NAD(P) binding" evidence="15">
    <location>
        <begin position="7"/>
        <end position="167"/>
    </location>
</feature>
<evidence type="ECO:0000256" key="7">
    <source>
        <dbReference type="ARBA" id="ARBA00023002"/>
    </source>
</evidence>
<feature type="binding site" evidence="12">
    <location>
        <position position="136"/>
    </location>
    <ligand>
        <name>NAD(+)</name>
        <dbReference type="ChEBI" id="CHEBI:57540"/>
    </ligand>
</feature>
<dbReference type="Gene3D" id="3.30.360.10">
    <property type="entry name" value="Dihydrodipicolinate Reductase, domain 2"/>
    <property type="match status" value="1"/>
</dbReference>
<evidence type="ECO:0000256" key="3">
    <source>
        <dbReference type="ARBA" id="ARBA00007406"/>
    </source>
</evidence>
<keyword evidence="12" id="KW-0547">Nucleotide-binding</keyword>
<keyword evidence="6" id="KW-0963">Cytoplasm</keyword>
<dbReference type="AlphaFoldDB" id="A0A8H5D3Z1"/>
<evidence type="ECO:0000256" key="1">
    <source>
        <dbReference type="ARBA" id="ARBA00004496"/>
    </source>
</evidence>
<comment type="pathway">
    <text evidence="2">Carbohydrate degradation; glycolysis; pyruvate from D-glyceraldehyde 3-phosphate: step 1/5.</text>
</comment>